<protein>
    <submittedName>
        <fullName evidence="1">Uncharacterized protein</fullName>
    </submittedName>
</protein>
<evidence type="ECO:0000313" key="1">
    <source>
        <dbReference type="EMBL" id="THU63069.1"/>
    </source>
</evidence>
<reference evidence="1 2" key="1">
    <citation type="journal article" date="2019" name="Nat. Plants">
        <title>Genome sequencing of Musa balbisiana reveals subgenome evolution and function divergence in polyploid bananas.</title>
        <authorList>
            <person name="Yao X."/>
        </authorList>
    </citation>
    <scope>NUCLEOTIDE SEQUENCE [LARGE SCALE GENOMIC DNA]</scope>
    <source>
        <strain evidence="2">cv. DH-PKW</strain>
        <tissue evidence="1">Leaves</tissue>
    </source>
</reference>
<accession>A0A4S8JMW9</accession>
<comment type="caution">
    <text evidence="1">The sequence shown here is derived from an EMBL/GenBank/DDBJ whole genome shotgun (WGS) entry which is preliminary data.</text>
</comment>
<dbReference type="Proteomes" id="UP000317650">
    <property type="component" value="Chromosome 1"/>
</dbReference>
<keyword evidence="2" id="KW-1185">Reference proteome</keyword>
<dbReference type="EMBL" id="PYDT01000004">
    <property type="protein sequence ID" value="THU63069.1"/>
    <property type="molecule type" value="Genomic_DNA"/>
</dbReference>
<gene>
    <name evidence="1" type="ORF">C4D60_Mb01t11860</name>
</gene>
<name>A0A4S8JMW9_MUSBA</name>
<proteinExistence type="predicted"/>
<sequence length="161" mass="18050">MVIGRKSTVQLPYLRVSGESSDRFPRPRNSGEPTPHPWATLVSVETSPCSVPSLRREIFLSRGTQNDFKPQALKCAVDGSHRRIFVNWKPSPHFISQEMAPSLRFGRLGSRIRCSSRAITHSSSTAQGLHRFLYNPIEIYVSFPPIWIVLKHPTSGGGAWP</sequence>
<organism evidence="1 2">
    <name type="scientific">Musa balbisiana</name>
    <name type="common">Banana</name>
    <dbReference type="NCBI Taxonomy" id="52838"/>
    <lineage>
        <taxon>Eukaryota</taxon>
        <taxon>Viridiplantae</taxon>
        <taxon>Streptophyta</taxon>
        <taxon>Embryophyta</taxon>
        <taxon>Tracheophyta</taxon>
        <taxon>Spermatophyta</taxon>
        <taxon>Magnoliopsida</taxon>
        <taxon>Liliopsida</taxon>
        <taxon>Zingiberales</taxon>
        <taxon>Musaceae</taxon>
        <taxon>Musa</taxon>
    </lineage>
</organism>
<dbReference type="AlphaFoldDB" id="A0A4S8JMW9"/>
<evidence type="ECO:0000313" key="2">
    <source>
        <dbReference type="Proteomes" id="UP000317650"/>
    </source>
</evidence>